<name>A0A9X1X4R7_9SPHI</name>
<dbReference type="Proteomes" id="UP001139450">
    <property type="component" value="Unassembled WGS sequence"/>
</dbReference>
<feature type="transmembrane region" description="Helical" evidence="1">
    <location>
        <begin position="17"/>
        <end position="35"/>
    </location>
</feature>
<evidence type="ECO:0000313" key="3">
    <source>
        <dbReference type="Proteomes" id="UP001139450"/>
    </source>
</evidence>
<keyword evidence="1" id="KW-1133">Transmembrane helix</keyword>
<accession>A0A9X1X4R7</accession>
<evidence type="ECO:0000256" key="1">
    <source>
        <dbReference type="SAM" id="Phobius"/>
    </source>
</evidence>
<proteinExistence type="predicted"/>
<keyword evidence="3" id="KW-1185">Reference proteome</keyword>
<dbReference type="EMBL" id="JALJEJ010000007">
    <property type="protein sequence ID" value="MCJ8210971.1"/>
    <property type="molecule type" value="Genomic_DNA"/>
</dbReference>
<keyword evidence="1" id="KW-0472">Membrane</keyword>
<keyword evidence="1" id="KW-0812">Transmembrane</keyword>
<gene>
    <name evidence="2" type="ORF">MUY27_14730</name>
</gene>
<evidence type="ECO:0000313" key="2">
    <source>
        <dbReference type="EMBL" id="MCJ8210971.1"/>
    </source>
</evidence>
<dbReference type="AlphaFoldDB" id="A0A9X1X4R7"/>
<dbReference type="RefSeq" id="WP_245131102.1">
    <property type="nucleotide sequence ID" value="NZ_JALJEJ010000007.1"/>
</dbReference>
<protein>
    <submittedName>
        <fullName evidence="2">Uncharacterized protein</fullName>
    </submittedName>
</protein>
<sequence length="76" mass="8345">MNKFFRALIAFWGARKLGGGCLSTIVIFIIIYTLLGKCNNNSSRAAAFNNVPKKELRATKKQSALCVVAPETALRK</sequence>
<organism evidence="2 3">
    <name type="scientific">Mucilaginibacter straminoryzae</name>
    <dbReference type="NCBI Taxonomy" id="2932774"/>
    <lineage>
        <taxon>Bacteria</taxon>
        <taxon>Pseudomonadati</taxon>
        <taxon>Bacteroidota</taxon>
        <taxon>Sphingobacteriia</taxon>
        <taxon>Sphingobacteriales</taxon>
        <taxon>Sphingobacteriaceae</taxon>
        <taxon>Mucilaginibacter</taxon>
    </lineage>
</organism>
<reference evidence="2" key="1">
    <citation type="submission" date="2022-04" db="EMBL/GenBank/DDBJ databases">
        <title>Mucilaginibacter sp. RS28 isolated from freshwater.</title>
        <authorList>
            <person name="Ko S.-R."/>
        </authorList>
    </citation>
    <scope>NUCLEOTIDE SEQUENCE</scope>
    <source>
        <strain evidence="2">RS28</strain>
    </source>
</reference>
<comment type="caution">
    <text evidence="2">The sequence shown here is derived from an EMBL/GenBank/DDBJ whole genome shotgun (WGS) entry which is preliminary data.</text>
</comment>